<feature type="transmembrane region" description="Helical" evidence="2">
    <location>
        <begin position="35"/>
        <end position="60"/>
    </location>
</feature>
<sequence length="116" mass="12858">MTLTQTLFALICVIAISVGQLLFKKAGIVIQESGSWISWRALIVVVVAITIYGLTTLLWINLLRQVDLHKAQIFMALSFVLVPIGSYFFFREHITTGYLIGTTIVIIGLIIATKFG</sequence>
<dbReference type="EMBL" id="CP060096">
    <property type="protein sequence ID" value="QSZ27769.1"/>
    <property type="molecule type" value="Genomic_DNA"/>
</dbReference>
<evidence type="ECO:0000259" key="3">
    <source>
        <dbReference type="Pfam" id="PF00892"/>
    </source>
</evidence>
<protein>
    <submittedName>
        <fullName evidence="4">EamA family transporter</fullName>
    </submittedName>
</protein>
<evidence type="ECO:0000256" key="2">
    <source>
        <dbReference type="SAM" id="Phobius"/>
    </source>
</evidence>
<feature type="domain" description="EamA" evidence="3">
    <location>
        <begin position="3"/>
        <end position="112"/>
    </location>
</feature>
<evidence type="ECO:0000256" key="1">
    <source>
        <dbReference type="ARBA" id="ARBA00007362"/>
    </source>
</evidence>
<organism evidence="4 5">
    <name type="scientific">Aceticella autotrophica</name>
    <dbReference type="NCBI Taxonomy" id="2755338"/>
    <lineage>
        <taxon>Bacteria</taxon>
        <taxon>Bacillati</taxon>
        <taxon>Bacillota</taxon>
        <taxon>Clostridia</taxon>
        <taxon>Thermoanaerobacterales</taxon>
        <taxon>Thermoanaerobacteraceae</taxon>
        <taxon>Aceticella</taxon>
    </lineage>
</organism>
<comment type="similarity">
    <text evidence="1">Belongs to the EamA transporter family.</text>
</comment>
<dbReference type="Gene3D" id="1.10.3730.20">
    <property type="match status" value="1"/>
</dbReference>
<keyword evidence="2" id="KW-0812">Transmembrane</keyword>
<dbReference type="Proteomes" id="UP000671913">
    <property type="component" value="Chromosome"/>
</dbReference>
<dbReference type="RefSeq" id="WP_284680481.1">
    <property type="nucleotide sequence ID" value="NZ_CP060096.1"/>
</dbReference>
<feature type="transmembrane region" description="Helical" evidence="2">
    <location>
        <begin position="97"/>
        <end position="115"/>
    </location>
</feature>
<reference evidence="4" key="1">
    <citation type="submission" date="2020-08" db="EMBL/GenBank/DDBJ databases">
        <title>Genomic insights into the carbon and energy metabolism of the first obligate autotrophic acetogenic bacterium Aceticella autotrophica gen. nov., sp. nov.</title>
        <authorList>
            <person name="Toshchakov S.V."/>
            <person name="Elcheninov A.G."/>
            <person name="Kublanov I.V."/>
            <person name="Frolov E.N."/>
            <person name="Lebedinsky A.V."/>
        </authorList>
    </citation>
    <scope>NUCLEOTIDE SEQUENCE</scope>
    <source>
        <strain evidence="4">3443-3Ac</strain>
    </source>
</reference>
<dbReference type="AlphaFoldDB" id="A0A975AWI2"/>
<evidence type="ECO:0000313" key="4">
    <source>
        <dbReference type="EMBL" id="QSZ27769.1"/>
    </source>
</evidence>
<feature type="transmembrane region" description="Helical" evidence="2">
    <location>
        <begin position="72"/>
        <end position="90"/>
    </location>
</feature>
<accession>A0A975AWI2</accession>
<dbReference type="InterPro" id="IPR000620">
    <property type="entry name" value="EamA_dom"/>
</dbReference>
<dbReference type="SUPFAM" id="SSF103481">
    <property type="entry name" value="Multidrug resistance efflux transporter EmrE"/>
    <property type="match status" value="1"/>
</dbReference>
<dbReference type="GO" id="GO:0016020">
    <property type="term" value="C:membrane"/>
    <property type="evidence" value="ECO:0007669"/>
    <property type="project" value="InterPro"/>
</dbReference>
<dbReference type="InterPro" id="IPR037185">
    <property type="entry name" value="EmrE-like"/>
</dbReference>
<keyword evidence="2" id="KW-1133">Transmembrane helix</keyword>
<gene>
    <name evidence="4" type="ORF">ACETAC_02395</name>
</gene>
<feature type="transmembrane region" description="Helical" evidence="2">
    <location>
        <begin position="6"/>
        <end position="23"/>
    </location>
</feature>
<keyword evidence="2" id="KW-0472">Membrane</keyword>
<proteinExistence type="inferred from homology"/>
<keyword evidence="5" id="KW-1185">Reference proteome</keyword>
<dbReference type="KEGG" id="aaut:ACETAC_02395"/>
<name>A0A975AWI2_9THEO</name>
<evidence type="ECO:0000313" key="5">
    <source>
        <dbReference type="Proteomes" id="UP000671913"/>
    </source>
</evidence>
<dbReference type="Pfam" id="PF00892">
    <property type="entry name" value="EamA"/>
    <property type="match status" value="1"/>
</dbReference>